<dbReference type="EMBL" id="JARKNE010000004">
    <property type="protein sequence ID" value="KAK5836258.1"/>
    <property type="molecule type" value="Genomic_DNA"/>
</dbReference>
<name>A0ABR0QBK8_GOSAR</name>
<gene>
    <name evidence="1" type="ORF">PVK06_012032</name>
</gene>
<keyword evidence="2" id="KW-1185">Reference proteome</keyword>
<proteinExistence type="predicted"/>
<evidence type="ECO:0000313" key="2">
    <source>
        <dbReference type="Proteomes" id="UP001358586"/>
    </source>
</evidence>
<reference evidence="1 2" key="1">
    <citation type="submission" date="2023-03" db="EMBL/GenBank/DDBJ databases">
        <title>WGS of Gossypium arboreum.</title>
        <authorList>
            <person name="Yu D."/>
        </authorList>
    </citation>
    <scope>NUCLEOTIDE SEQUENCE [LARGE SCALE GENOMIC DNA]</scope>
    <source>
        <tissue evidence="1">Leaf</tissue>
    </source>
</reference>
<protein>
    <submittedName>
        <fullName evidence="1">Uncharacterized protein</fullName>
    </submittedName>
</protein>
<dbReference type="Proteomes" id="UP001358586">
    <property type="component" value="Chromosome 4"/>
</dbReference>
<sequence length="86" mass="9835">MKARQEHKYLEPLRACAYLTLELEQLLRGAIKRMLREPLKHPYIKTFWTGRRSQHGNSIVVRGPVFIQGALAIPAALTAVKLLGWL</sequence>
<evidence type="ECO:0000313" key="1">
    <source>
        <dbReference type="EMBL" id="KAK5836258.1"/>
    </source>
</evidence>
<accession>A0ABR0QBK8</accession>
<organism evidence="1 2">
    <name type="scientific">Gossypium arboreum</name>
    <name type="common">Tree cotton</name>
    <name type="synonym">Gossypium nanking</name>
    <dbReference type="NCBI Taxonomy" id="29729"/>
    <lineage>
        <taxon>Eukaryota</taxon>
        <taxon>Viridiplantae</taxon>
        <taxon>Streptophyta</taxon>
        <taxon>Embryophyta</taxon>
        <taxon>Tracheophyta</taxon>
        <taxon>Spermatophyta</taxon>
        <taxon>Magnoliopsida</taxon>
        <taxon>eudicotyledons</taxon>
        <taxon>Gunneridae</taxon>
        <taxon>Pentapetalae</taxon>
        <taxon>rosids</taxon>
        <taxon>malvids</taxon>
        <taxon>Malvales</taxon>
        <taxon>Malvaceae</taxon>
        <taxon>Malvoideae</taxon>
        <taxon>Gossypium</taxon>
    </lineage>
</organism>
<comment type="caution">
    <text evidence="1">The sequence shown here is derived from an EMBL/GenBank/DDBJ whole genome shotgun (WGS) entry which is preliminary data.</text>
</comment>